<dbReference type="OrthoDB" id="5576338at2759"/>
<feature type="compositionally biased region" description="Low complexity" evidence="1">
    <location>
        <begin position="466"/>
        <end position="477"/>
    </location>
</feature>
<feature type="transmembrane region" description="Helical" evidence="2">
    <location>
        <begin position="314"/>
        <end position="337"/>
    </location>
</feature>
<sequence>MSLRHIMYRVAGVAVILLVAWAYVVTDAAHVLISSMHIQYIEAVSIHAIVCLVALFLRLTLPSSTMLGFQPVKDDDDNGTPQHGLGGASSSSNTDGLRIPTPLPRNDKTEIVQLSSFAPRPPRSAHMRHASASSQQLLQAMADAAITPPDRSEDPAFSKTVFLGWLPFIASQGTLWWGSFALRSQFLVGFHNPWVPLFLTVSQALFGNNFSLSRLLGMAFVSIGGHLFLFSNGSQLPFTTCLILFADASLRTLAIGLLERKLPQLCPLRFRHATFTLPPWTILTYISLTSFMMAVFNGAFALSHENWAGDSVRLIFVNFQFIAADVLLHLLLPFFILHDHGANASRPKASISLPTTGAESAFMYLTGVWVAHYSLKSILADPGMLLRAADDWLPNAGQVLGAAMTAMGVLWVAAQRPSKPIATLMRTIALVIGITLFALVFGSAYSAATLPDSSPILLPFARAKEPVTPTSPSSPTLPVTPPPLPPLQDSGDLQGSKAPTPPAPLAQPADDSIPPHTHICTPYANLTGTIAKLSAPVSLADIESVRKWCSGPSGTLNATECLDVSVTLGQIHFHGDYYNVTLDRPVLSAMLALGDAIKANPTLFDTVHTRFMVAPSIPVGKPARGSLAFASLDAKDALYLPYFDDLGNNPASVPLIDVPFMAKRNGTFVLDRCDITSSMVASACMWRTVMFPAQCLAASPPQSSHKPPTRPKHLSKGWPSLSLLGGLQDALKCGSLVAVDKSLKLPSGYWTPGFQVATHYVRVPALRISNATDAYIHSASGRTYAPEIVDAILDAVPVDPTHVGSSAPSGEGVVDSAAHDAAALVVAAMPWSRVAIVAARGNALIDSVFSPRALHCYMEALLWTYFKGSGKDVVEEVAGWDQSLNSQGWEADPPGVLREPSVTLDHIVLEAWNEWWDWRKVNG</sequence>
<feature type="transmembrane region" description="Helical" evidence="2">
    <location>
        <begin position="424"/>
        <end position="445"/>
    </location>
</feature>
<comment type="caution">
    <text evidence="3">The sequence shown here is derived from an EMBL/GenBank/DDBJ whole genome shotgun (WGS) entry which is preliminary data.</text>
</comment>
<feature type="non-terminal residue" evidence="3">
    <location>
        <position position="923"/>
    </location>
</feature>
<keyword evidence="4" id="KW-1185">Reference proteome</keyword>
<dbReference type="Proteomes" id="UP000193411">
    <property type="component" value="Unassembled WGS sequence"/>
</dbReference>
<name>A0A1Y2HWE8_9FUNG</name>
<feature type="region of interest" description="Disordered" evidence="1">
    <location>
        <begin position="465"/>
        <end position="513"/>
    </location>
</feature>
<evidence type="ECO:0000256" key="2">
    <source>
        <dbReference type="SAM" id="Phobius"/>
    </source>
</evidence>
<accession>A0A1Y2HWE8</accession>
<evidence type="ECO:0000313" key="4">
    <source>
        <dbReference type="Proteomes" id="UP000193411"/>
    </source>
</evidence>
<keyword evidence="2" id="KW-1133">Transmembrane helix</keyword>
<feature type="region of interest" description="Disordered" evidence="1">
    <location>
        <begin position="72"/>
        <end position="105"/>
    </location>
</feature>
<evidence type="ECO:0000256" key="1">
    <source>
        <dbReference type="SAM" id="MobiDB-lite"/>
    </source>
</evidence>
<gene>
    <name evidence="3" type="ORF">BCR44DRAFT_35292</name>
</gene>
<proteinExistence type="predicted"/>
<feature type="transmembrane region" description="Helical" evidence="2">
    <location>
        <begin position="38"/>
        <end position="57"/>
    </location>
</feature>
<protein>
    <submittedName>
        <fullName evidence="3">Uncharacterized protein</fullName>
    </submittedName>
</protein>
<evidence type="ECO:0000313" key="3">
    <source>
        <dbReference type="EMBL" id="ORZ38928.1"/>
    </source>
</evidence>
<keyword evidence="2" id="KW-0472">Membrane</keyword>
<organism evidence="3 4">
    <name type="scientific">Catenaria anguillulae PL171</name>
    <dbReference type="NCBI Taxonomy" id="765915"/>
    <lineage>
        <taxon>Eukaryota</taxon>
        <taxon>Fungi</taxon>
        <taxon>Fungi incertae sedis</taxon>
        <taxon>Blastocladiomycota</taxon>
        <taxon>Blastocladiomycetes</taxon>
        <taxon>Blastocladiales</taxon>
        <taxon>Catenariaceae</taxon>
        <taxon>Catenaria</taxon>
    </lineage>
</organism>
<dbReference type="AlphaFoldDB" id="A0A1Y2HWE8"/>
<dbReference type="EMBL" id="MCFL01000007">
    <property type="protein sequence ID" value="ORZ38928.1"/>
    <property type="molecule type" value="Genomic_DNA"/>
</dbReference>
<feature type="transmembrane region" description="Helical" evidence="2">
    <location>
        <begin position="392"/>
        <end position="412"/>
    </location>
</feature>
<feature type="transmembrane region" description="Helical" evidence="2">
    <location>
        <begin position="279"/>
        <end position="302"/>
    </location>
</feature>
<keyword evidence="2" id="KW-0812">Transmembrane</keyword>
<reference evidence="3 4" key="1">
    <citation type="submission" date="2016-07" db="EMBL/GenBank/DDBJ databases">
        <title>Pervasive Adenine N6-methylation of Active Genes in Fungi.</title>
        <authorList>
            <consortium name="DOE Joint Genome Institute"/>
            <person name="Mondo S.J."/>
            <person name="Dannebaum R.O."/>
            <person name="Kuo R.C."/>
            <person name="Labutti K."/>
            <person name="Haridas S."/>
            <person name="Kuo A."/>
            <person name="Salamov A."/>
            <person name="Ahrendt S.R."/>
            <person name="Lipzen A."/>
            <person name="Sullivan W."/>
            <person name="Andreopoulos W.B."/>
            <person name="Clum A."/>
            <person name="Lindquist E."/>
            <person name="Daum C."/>
            <person name="Ramamoorthy G.K."/>
            <person name="Gryganskyi A."/>
            <person name="Culley D."/>
            <person name="Magnuson J.K."/>
            <person name="James T.Y."/>
            <person name="O'Malley M.A."/>
            <person name="Stajich J.E."/>
            <person name="Spatafora J.W."/>
            <person name="Visel A."/>
            <person name="Grigoriev I.V."/>
        </authorList>
    </citation>
    <scope>NUCLEOTIDE SEQUENCE [LARGE SCALE GENOMIC DNA]</scope>
    <source>
        <strain evidence="3 4">PL171</strain>
    </source>
</reference>